<keyword evidence="2" id="KW-0789">Thiol protease inhibitor</keyword>
<dbReference type="PANTHER" id="PTHR47364">
    <property type="entry name" value="CYSTEINE PROTEINASE INHIBITOR 5"/>
    <property type="match status" value="1"/>
</dbReference>
<feature type="domain" description="Cystatin" evidence="3">
    <location>
        <begin position="31"/>
        <end position="113"/>
    </location>
</feature>
<organism evidence="4 5">
    <name type="scientific">Momordica charantia</name>
    <name type="common">Bitter gourd</name>
    <name type="synonym">Balsam pear</name>
    <dbReference type="NCBI Taxonomy" id="3673"/>
    <lineage>
        <taxon>Eukaryota</taxon>
        <taxon>Viridiplantae</taxon>
        <taxon>Streptophyta</taxon>
        <taxon>Embryophyta</taxon>
        <taxon>Tracheophyta</taxon>
        <taxon>Spermatophyta</taxon>
        <taxon>Magnoliopsida</taxon>
        <taxon>eudicotyledons</taxon>
        <taxon>Gunneridae</taxon>
        <taxon>Pentapetalae</taxon>
        <taxon>rosids</taxon>
        <taxon>fabids</taxon>
        <taxon>Cucurbitales</taxon>
        <taxon>Cucurbitaceae</taxon>
        <taxon>Momordiceae</taxon>
        <taxon>Momordica</taxon>
    </lineage>
</organism>
<dbReference type="SUPFAM" id="SSF54403">
    <property type="entry name" value="Cystatin/monellin"/>
    <property type="match status" value="1"/>
</dbReference>
<keyword evidence="1" id="KW-0646">Protease inhibitor</keyword>
<evidence type="ECO:0000313" key="5">
    <source>
        <dbReference type="RefSeq" id="XP_022132704.1"/>
    </source>
</evidence>
<dbReference type="InterPro" id="IPR046350">
    <property type="entry name" value="Cystatin_sf"/>
</dbReference>
<dbReference type="PANTHER" id="PTHR47364:SF2">
    <property type="entry name" value="CYSTEINE PROTEINASE INHIBITOR 5"/>
    <property type="match status" value="1"/>
</dbReference>
<dbReference type="RefSeq" id="XP_022132704.1">
    <property type="nucleotide sequence ID" value="XM_022277012.1"/>
</dbReference>
<dbReference type="InterPro" id="IPR000010">
    <property type="entry name" value="Cystatin_dom"/>
</dbReference>
<evidence type="ECO:0000313" key="4">
    <source>
        <dbReference type="Proteomes" id="UP000504603"/>
    </source>
</evidence>
<evidence type="ECO:0000256" key="2">
    <source>
        <dbReference type="ARBA" id="ARBA00022704"/>
    </source>
</evidence>
<gene>
    <name evidence="5" type="primary">LOC111005502</name>
</gene>
<evidence type="ECO:0000256" key="1">
    <source>
        <dbReference type="ARBA" id="ARBA00022690"/>
    </source>
</evidence>
<dbReference type="GeneID" id="111005502"/>
<dbReference type="Proteomes" id="UP000504603">
    <property type="component" value="Unplaced"/>
</dbReference>
<reference evidence="5" key="1">
    <citation type="submission" date="2025-08" db="UniProtKB">
        <authorList>
            <consortium name="RefSeq"/>
        </authorList>
    </citation>
    <scope>IDENTIFICATION</scope>
    <source>
        <strain evidence="5">OHB3-1</strain>
    </source>
</reference>
<dbReference type="KEGG" id="mcha:111005502"/>
<keyword evidence="4" id="KW-1185">Reference proteome</keyword>
<dbReference type="Gene3D" id="3.10.450.10">
    <property type="match status" value="1"/>
</dbReference>
<sequence length="117" mass="12959">MSSAAVVQGQNNVLLGGPQSDIVIGSWKPVDIKDQYVQELGRFAVMEHDKKSGEHLIFEKVVGGFMVESSIDNKNYYNLLVVTNNGLKCIMNGFNSAIVCDIPAKKEWKLVAFVRLN</sequence>
<name>A0A6J1BTV5_MOMCH</name>
<dbReference type="AlphaFoldDB" id="A0A6J1BTV5"/>
<evidence type="ECO:0000259" key="3">
    <source>
        <dbReference type="Pfam" id="PF16845"/>
    </source>
</evidence>
<dbReference type="OrthoDB" id="2016588at2759"/>
<accession>A0A6J1BTV5</accession>
<proteinExistence type="predicted"/>
<dbReference type="GO" id="GO:0004869">
    <property type="term" value="F:cysteine-type endopeptidase inhibitor activity"/>
    <property type="evidence" value="ECO:0007669"/>
    <property type="project" value="UniProtKB-KW"/>
</dbReference>
<protein>
    <submittedName>
        <fullName evidence="5">Cysteine proteinase inhibitor 7</fullName>
    </submittedName>
</protein>
<dbReference type="Pfam" id="PF16845">
    <property type="entry name" value="SQAPI"/>
    <property type="match status" value="1"/>
</dbReference>